<dbReference type="Gramene" id="LPERR02G11530.1">
    <property type="protein sequence ID" value="LPERR02G11530.1"/>
    <property type="gene ID" value="LPERR02G11530"/>
</dbReference>
<dbReference type="AlphaFoldDB" id="A0A0D9VF93"/>
<accession>A0A0D9VF93</accession>
<keyword evidence="2" id="KW-1185">Reference proteome</keyword>
<evidence type="ECO:0000313" key="2">
    <source>
        <dbReference type="Proteomes" id="UP000032180"/>
    </source>
</evidence>
<evidence type="ECO:0000313" key="1">
    <source>
        <dbReference type="EnsemblPlants" id="LPERR02G11530.1"/>
    </source>
</evidence>
<reference evidence="1" key="3">
    <citation type="submission" date="2015-04" db="UniProtKB">
        <authorList>
            <consortium name="EnsemblPlants"/>
        </authorList>
    </citation>
    <scope>IDENTIFICATION</scope>
</reference>
<dbReference type="Proteomes" id="UP000032180">
    <property type="component" value="Chromosome 2"/>
</dbReference>
<reference evidence="2" key="2">
    <citation type="submission" date="2013-12" db="EMBL/GenBank/DDBJ databases">
        <authorList>
            <person name="Yu Y."/>
            <person name="Lee S."/>
            <person name="de Baynast K."/>
            <person name="Wissotski M."/>
            <person name="Liu L."/>
            <person name="Talag J."/>
            <person name="Goicoechea J."/>
            <person name="Angelova A."/>
            <person name="Jetty R."/>
            <person name="Kudrna D."/>
            <person name="Golser W."/>
            <person name="Rivera L."/>
            <person name="Zhang J."/>
            <person name="Wing R."/>
        </authorList>
    </citation>
    <scope>NUCLEOTIDE SEQUENCE</scope>
</reference>
<organism evidence="1 2">
    <name type="scientific">Leersia perrieri</name>
    <dbReference type="NCBI Taxonomy" id="77586"/>
    <lineage>
        <taxon>Eukaryota</taxon>
        <taxon>Viridiplantae</taxon>
        <taxon>Streptophyta</taxon>
        <taxon>Embryophyta</taxon>
        <taxon>Tracheophyta</taxon>
        <taxon>Spermatophyta</taxon>
        <taxon>Magnoliopsida</taxon>
        <taxon>Liliopsida</taxon>
        <taxon>Poales</taxon>
        <taxon>Poaceae</taxon>
        <taxon>BOP clade</taxon>
        <taxon>Oryzoideae</taxon>
        <taxon>Oryzeae</taxon>
        <taxon>Oryzinae</taxon>
        <taxon>Leersia</taxon>
    </lineage>
</organism>
<dbReference type="HOGENOM" id="CLU_2389382_0_0_1"/>
<proteinExistence type="predicted"/>
<protein>
    <submittedName>
        <fullName evidence="1">Uncharacterized protein</fullName>
    </submittedName>
</protein>
<sequence>MASGQQDYIFICKDVVIHDIEKQCTWYMWVDKEWGSVMKATMRKMCELANLWNKRSVYILKLEDQLKLEMHLRNRFALENDKLAVEKDQLAELV</sequence>
<dbReference type="EnsemblPlants" id="LPERR02G11530.1">
    <property type="protein sequence ID" value="LPERR02G11530.1"/>
    <property type="gene ID" value="LPERR02G11530"/>
</dbReference>
<reference evidence="1 2" key="1">
    <citation type="submission" date="2012-08" db="EMBL/GenBank/DDBJ databases">
        <title>Oryza genome evolution.</title>
        <authorList>
            <person name="Wing R.A."/>
        </authorList>
    </citation>
    <scope>NUCLEOTIDE SEQUENCE</scope>
</reference>
<name>A0A0D9VF93_9ORYZ</name>